<feature type="transmembrane region" description="Helical" evidence="1">
    <location>
        <begin position="101"/>
        <end position="119"/>
    </location>
</feature>
<keyword evidence="1" id="KW-1133">Transmembrane helix</keyword>
<evidence type="ECO:0000313" key="2">
    <source>
        <dbReference type="EMBL" id="KAI4546077.1"/>
    </source>
</evidence>
<accession>A0AAD4UGH2</accession>
<sequence length="125" mass="13997">MEKRDRKIRSRHRRTAGQIVRGQASAVVAMKREKKYDRVPEGREPGAVSAILLWKVGGGFKRLSPGEFPINSLKAEPGEKTESYTRAALKKGARLPPRPRISSWVMFLLSVSLLIVFSLELRSGP</sequence>
<keyword evidence="1" id="KW-0472">Membrane</keyword>
<reference evidence="2" key="1">
    <citation type="submission" date="2022-03" db="EMBL/GenBank/DDBJ databases">
        <title>Genomic analyses of argali, domestic sheep and their hybrids provide insights into chromosomal evolution, heterosis and genetic basis of agronomic traits.</title>
        <authorList>
            <person name="Li M."/>
        </authorList>
    </citation>
    <scope>NUCLEOTIDE SEQUENCE</scope>
    <source>
        <strain evidence="2">CAU-MHL-2022a</strain>
        <tissue evidence="2">Skin</tissue>
    </source>
</reference>
<dbReference type="EMBL" id="JAKZEL010000002">
    <property type="protein sequence ID" value="KAI4546077.1"/>
    <property type="molecule type" value="Genomic_DNA"/>
</dbReference>
<dbReference type="AlphaFoldDB" id="A0AAD4UGH2"/>
<keyword evidence="3" id="KW-1185">Reference proteome</keyword>
<proteinExistence type="predicted"/>
<protein>
    <submittedName>
        <fullName evidence="2">Uncharacterized protein</fullName>
    </submittedName>
</protein>
<evidence type="ECO:0000256" key="1">
    <source>
        <dbReference type="SAM" id="Phobius"/>
    </source>
</evidence>
<evidence type="ECO:0000313" key="3">
    <source>
        <dbReference type="Proteomes" id="UP001214576"/>
    </source>
</evidence>
<keyword evidence="1" id="KW-0812">Transmembrane</keyword>
<gene>
    <name evidence="2" type="ORF">MG293_002632</name>
</gene>
<dbReference type="Proteomes" id="UP001214576">
    <property type="component" value="Unassembled WGS sequence"/>
</dbReference>
<comment type="caution">
    <text evidence="2">The sequence shown here is derived from an EMBL/GenBank/DDBJ whole genome shotgun (WGS) entry which is preliminary data.</text>
</comment>
<organism evidence="2 3">
    <name type="scientific">Ovis ammon polii</name>
    <dbReference type="NCBI Taxonomy" id="230172"/>
    <lineage>
        <taxon>Eukaryota</taxon>
        <taxon>Metazoa</taxon>
        <taxon>Chordata</taxon>
        <taxon>Craniata</taxon>
        <taxon>Vertebrata</taxon>
        <taxon>Euteleostomi</taxon>
        <taxon>Mammalia</taxon>
        <taxon>Eutheria</taxon>
        <taxon>Laurasiatheria</taxon>
        <taxon>Artiodactyla</taxon>
        <taxon>Ruminantia</taxon>
        <taxon>Pecora</taxon>
        <taxon>Bovidae</taxon>
        <taxon>Caprinae</taxon>
        <taxon>Ovis</taxon>
    </lineage>
</organism>
<name>A0AAD4UGH2_OVIAM</name>